<name>A0A1I7WS60_HETBA</name>
<sequence>MCSIQREIRINRTIIVRGNRQRRMEITIADKKEEGMMETSMNMFDFFKPSELIIIIVVSIVLLYFVKFIFVTYRYLARFAVESVPNILYRVTTHLFYSLYRFITSCVWSLTRGSLT</sequence>
<dbReference type="AlphaFoldDB" id="A0A1I7WS60"/>
<keyword evidence="1" id="KW-0472">Membrane</keyword>
<accession>A0A1I7WS60</accession>
<evidence type="ECO:0000313" key="2">
    <source>
        <dbReference type="Proteomes" id="UP000095283"/>
    </source>
</evidence>
<organism evidence="2 3">
    <name type="scientific">Heterorhabditis bacteriophora</name>
    <name type="common">Entomopathogenic nematode worm</name>
    <dbReference type="NCBI Taxonomy" id="37862"/>
    <lineage>
        <taxon>Eukaryota</taxon>
        <taxon>Metazoa</taxon>
        <taxon>Ecdysozoa</taxon>
        <taxon>Nematoda</taxon>
        <taxon>Chromadorea</taxon>
        <taxon>Rhabditida</taxon>
        <taxon>Rhabditina</taxon>
        <taxon>Rhabditomorpha</taxon>
        <taxon>Strongyloidea</taxon>
        <taxon>Heterorhabditidae</taxon>
        <taxon>Heterorhabditis</taxon>
    </lineage>
</organism>
<keyword evidence="1" id="KW-1133">Transmembrane helix</keyword>
<reference evidence="3" key="1">
    <citation type="submission" date="2016-11" db="UniProtKB">
        <authorList>
            <consortium name="WormBaseParasite"/>
        </authorList>
    </citation>
    <scope>IDENTIFICATION</scope>
</reference>
<proteinExistence type="predicted"/>
<protein>
    <submittedName>
        <fullName evidence="3">Uncharacterized protein</fullName>
    </submittedName>
</protein>
<keyword evidence="2" id="KW-1185">Reference proteome</keyword>
<keyword evidence="1" id="KW-0812">Transmembrane</keyword>
<dbReference type="Proteomes" id="UP000095283">
    <property type="component" value="Unplaced"/>
</dbReference>
<dbReference type="WBParaSite" id="Hba_07985">
    <property type="protein sequence ID" value="Hba_07985"/>
    <property type="gene ID" value="Hba_07985"/>
</dbReference>
<evidence type="ECO:0000313" key="3">
    <source>
        <dbReference type="WBParaSite" id="Hba_07985"/>
    </source>
</evidence>
<evidence type="ECO:0000256" key="1">
    <source>
        <dbReference type="SAM" id="Phobius"/>
    </source>
</evidence>
<feature type="transmembrane region" description="Helical" evidence="1">
    <location>
        <begin position="52"/>
        <end position="76"/>
    </location>
</feature>